<evidence type="ECO:0000313" key="9">
    <source>
        <dbReference type="RefSeq" id="XP_030979402.1"/>
    </source>
</evidence>
<reference evidence="9" key="2">
    <citation type="submission" date="2019-10" db="EMBL/GenBank/DDBJ databases">
        <authorList>
            <consortium name="NCBI Genome Project"/>
        </authorList>
    </citation>
    <scope>NUCLEOTIDE SEQUENCE</scope>
    <source>
        <strain evidence="9">NI907</strain>
    </source>
</reference>
<evidence type="ECO:0000256" key="4">
    <source>
        <dbReference type="ARBA" id="ARBA00023136"/>
    </source>
</evidence>
<dbReference type="PANTHER" id="PTHR33048:SF47">
    <property type="entry name" value="INTEGRAL MEMBRANE PROTEIN-RELATED"/>
    <property type="match status" value="1"/>
</dbReference>
<evidence type="ECO:0000259" key="7">
    <source>
        <dbReference type="Pfam" id="PF20684"/>
    </source>
</evidence>
<dbReference type="InterPro" id="IPR052337">
    <property type="entry name" value="SAT4-like"/>
</dbReference>
<dbReference type="InterPro" id="IPR049326">
    <property type="entry name" value="Rhodopsin_dom_fungi"/>
</dbReference>
<organism evidence="8 9">
    <name type="scientific">Pyricularia grisea</name>
    <name type="common">Crabgrass-specific blast fungus</name>
    <name type="synonym">Magnaporthe grisea</name>
    <dbReference type="NCBI Taxonomy" id="148305"/>
    <lineage>
        <taxon>Eukaryota</taxon>
        <taxon>Fungi</taxon>
        <taxon>Dikarya</taxon>
        <taxon>Ascomycota</taxon>
        <taxon>Pezizomycotina</taxon>
        <taxon>Sordariomycetes</taxon>
        <taxon>Sordariomycetidae</taxon>
        <taxon>Magnaporthales</taxon>
        <taxon>Pyriculariaceae</taxon>
        <taxon>Pyricularia</taxon>
    </lineage>
</organism>
<dbReference type="AlphaFoldDB" id="A0A6P8AWY8"/>
<reference evidence="9" key="3">
    <citation type="submission" date="2025-08" db="UniProtKB">
        <authorList>
            <consortium name="RefSeq"/>
        </authorList>
    </citation>
    <scope>IDENTIFICATION</scope>
    <source>
        <strain evidence="9">NI907</strain>
    </source>
</reference>
<name>A0A6P8AWY8_PYRGI</name>
<protein>
    <recommendedName>
        <fullName evidence="7">Rhodopsin domain-containing protein</fullName>
    </recommendedName>
</protein>
<keyword evidence="8" id="KW-1185">Reference proteome</keyword>
<dbReference type="Pfam" id="PF20684">
    <property type="entry name" value="Fung_rhodopsin"/>
    <property type="match status" value="1"/>
</dbReference>
<dbReference type="KEGG" id="pgri:PgNI_08460"/>
<keyword evidence="4 6" id="KW-0472">Membrane</keyword>
<feature type="domain" description="Rhodopsin" evidence="7">
    <location>
        <begin position="33"/>
        <end position="253"/>
    </location>
</feature>
<dbReference type="RefSeq" id="XP_030979402.1">
    <property type="nucleotide sequence ID" value="XM_031128457.1"/>
</dbReference>
<evidence type="ECO:0000256" key="6">
    <source>
        <dbReference type="SAM" id="Phobius"/>
    </source>
</evidence>
<dbReference type="GeneID" id="41963365"/>
<dbReference type="OrthoDB" id="5429740at2759"/>
<gene>
    <name evidence="9" type="ORF">PgNI_08460</name>
</gene>
<sequence length="312" mass="34547">MDIQAGPATDNRGPRITAIIVTLTSISSLFVSLRLYTRAVIKKALYPEDYVIVLALLMSWGEVGFYIAAVRYGLGRHMRDLTPEESQDAQQLCIFGTISGIFGLGLPRIALAMMLNRILLANYWTSMVSWFLSITSMVNFTVSNLMILFQCTTPKQAVWVHDPEAKCFNVWLAAWPALVVFRLNMNRTKSIGLSCVLGLGTVACGVAGYKATLLPLLANPDILYESEGLVMWKVAEATALLVGSSIPFLTPICRIFLMWFKGVKARAGDFDMDSVPDLVHNLGHERRLHRRGGYTGSGIVLRHAPRQRHGSI</sequence>
<keyword evidence="3 6" id="KW-1133">Transmembrane helix</keyword>
<evidence type="ECO:0000313" key="8">
    <source>
        <dbReference type="Proteomes" id="UP000515153"/>
    </source>
</evidence>
<reference evidence="8 9" key="1">
    <citation type="journal article" date="2019" name="Mol. Biol. Evol.">
        <title>Blast fungal genomes show frequent chromosomal changes, gene gains and losses, and effector gene turnover.</title>
        <authorList>
            <person name="Gomez Luciano L.B."/>
            <person name="Jason Tsai I."/>
            <person name="Chuma I."/>
            <person name="Tosa Y."/>
            <person name="Chen Y.H."/>
            <person name="Li J.Y."/>
            <person name="Li M.Y."/>
            <person name="Jade Lu M.Y."/>
            <person name="Nakayashiki H."/>
            <person name="Li W.H."/>
        </authorList>
    </citation>
    <scope>NUCLEOTIDE SEQUENCE [LARGE SCALE GENOMIC DNA]</scope>
    <source>
        <strain evidence="8 9">NI907</strain>
    </source>
</reference>
<feature type="transmembrane region" description="Helical" evidence="6">
    <location>
        <begin position="89"/>
        <end position="111"/>
    </location>
</feature>
<evidence type="ECO:0000256" key="3">
    <source>
        <dbReference type="ARBA" id="ARBA00022989"/>
    </source>
</evidence>
<evidence type="ECO:0000256" key="5">
    <source>
        <dbReference type="ARBA" id="ARBA00038359"/>
    </source>
</evidence>
<feature type="transmembrane region" description="Helical" evidence="6">
    <location>
        <begin position="49"/>
        <end position="69"/>
    </location>
</feature>
<feature type="transmembrane region" description="Helical" evidence="6">
    <location>
        <begin position="168"/>
        <end position="184"/>
    </location>
</feature>
<comment type="similarity">
    <text evidence="5">Belongs to the SAT4 family.</text>
</comment>
<dbReference type="PANTHER" id="PTHR33048">
    <property type="entry name" value="PTH11-LIKE INTEGRAL MEMBRANE PROTEIN (AFU_ORTHOLOGUE AFUA_5G11245)"/>
    <property type="match status" value="1"/>
</dbReference>
<keyword evidence="2 6" id="KW-0812">Transmembrane</keyword>
<accession>A0A6P8AWY8</accession>
<feature type="transmembrane region" description="Helical" evidence="6">
    <location>
        <begin position="16"/>
        <end position="37"/>
    </location>
</feature>
<evidence type="ECO:0000256" key="2">
    <source>
        <dbReference type="ARBA" id="ARBA00022692"/>
    </source>
</evidence>
<comment type="subcellular location">
    <subcellularLocation>
        <location evidence="1">Membrane</location>
        <topology evidence="1">Multi-pass membrane protein</topology>
    </subcellularLocation>
</comment>
<evidence type="ECO:0000256" key="1">
    <source>
        <dbReference type="ARBA" id="ARBA00004141"/>
    </source>
</evidence>
<feature type="transmembrane region" description="Helical" evidence="6">
    <location>
        <begin position="237"/>
        <end position="257"/>
    </location>
</feature>
<proteinExistence type="inferred from homology"/>
<feature type="transmembrane region" description="Helical" evidence="6">
    <location>
        <begin position="123"/>
        <end position="148"/>
    </location>
</feature>
<dbReference type="Proteomes" id="UP000515153">
    <property type="component" value="Chromosome V"/>
</dbReference>
<feature type="transmembrane region" description="Helical" evidence="6">
    <location>
        <begin position="196"/>
        <end position="217"/>
    </location>
</feature>
<dbReference type="GO" id="GO:0016020">
    <property type="term" value="C:membrane"/>
    <property type="evidence" value="ECO:0007669"/>
    <property type="project" value="UniProtKB-SubCell"/>
</dbReference>